<proteinExistence type="predicted"/>
<dbReference type="Proteomes" id="UP000500870">
    <property type="component" value="Chromosome 3"/>
</dbReference>
<dbReference type="AlphaFoldDB" id="A0A6H0ZTN9"/>
<protein>
    <submittedName>
        <fullName evidence="2">Uncharacterized protein</fullName>
    </submittedName>
</protein>
<evidence type="ECO:0000256" key="1">
    <source>
        <dbReference type="SAM" id="Phobius"/>
    </source>
</evidence>
<gene>
    <name evidence="2" type="ORF">FOB41_23990</name>
</gene>
<keyword evidence="1" id="KW-0812">Transmembrane</keyword>
<evidence type="ECO:0000313" key="2">
    <source>
        <dbReference type="EMBL" id="QIX24166.1"/>
    </source>
</evidence>
<evidence type="ECO:0000313" key="3">
    <source>
        <dbReference type="Proteomes" id="UP000500870"/>
    </source>
</evidence>
<accession>A0A6H0ZTN9</accession>
<dbReference type="RefSeq" id="WP_177319357.1">
    <property type="nucleotide sequence ID" value="NZ_CP050899.1"/>
</dbReference>
<feature type="transmembrane region" description="Helical" evidence="1">
    <location>
        <begin position="86"/>
        <end position="107"/>
    </location>
</feature>
<dbReference type="EMBL" id="CP050899">
    <property type="protein sequence ID" value="QIX24166.1"/>
    <property type="molecule type" value="Genomic_DNA"/>
</dbReference>
<keyword evidence="1" id="KW-1133">Transmembrane helix</keyword>
<name>A0A6H0ZTN9_9HYPH</name>
<reference evidence="2 3" key="1">
    <citation type="submission" date="2020-04" db="EMBL/GenBank/DDBJ databases">
        <title>FDA dAtabase for Regulatory Grade micrObial Sequences (FDA-ARGOS): Supporting development and validation of Infectious Disease Dx tests.</title>
        <authorList>
            <person name="Sciortino C."/>
            <person name="Tallon L."/>
            <person name="Sadzewicz L."/>
            <person name="Vavikolanu K."/>
            <person name="Mehta A."/>
            <person name="Aluvathingal J."/>
            <person name="Nadendla S."/>
            <person name="Nandy P."/>
            <person name="Geyer C."/>
            <person name="Yan Y."/>
            <person name="Sichtig H."/>
        </authorList>
    </citation>
    <scope>NUCLEOTIDE SEQUENCE [LARGE SCALE GENOMIC DNA]</scope>
    <source>
        <strain evidence="2 3">FDAARGOS_633</strain>
    </source>
</reference>
<keyword evidence="1" id="KW-0472">Membrane</keyword>
<sequence length="182" mass="19848">MNLPSERLVIVGVAIDEIIEDFVGCPLVKALVDENPNNGVGQLFYPVRPPLFKIAADCPEQHGPRDVVAIRAPLGPMPVPQSLLPFPLLGVPLLLGLSCHVFLLVFVDGTMMVRGPAARRKPFVTETQSLCFESEFRSFESVERNLFRVAGTLNTVVGNRSITAADMQAVTPRGRSIDRLDA</sequence>
<organism evidence="2 3">
    <name type="scientific">Agrobacterium pusense</name>
    <dbReference type="NCBI Taxonomy" id="648995"/>
    <lineage>
        <taxon>Bacteria</taxon>
        <taxon>Pseudomonadati</taxon>
        <taxon>Pseudomonadota</taxon>
        <taxon>Alphaproteobacteria</taxon>
        <taxon>Hyphomicrobiales</taxon>
        <taxon>Rhizobiaceae</taxon>
        <taxon>Rhizobium/Agrobacterium group</taxon>
        <taxon>Agrobacterium</taxon>
    </lineage>
</organism>